<proteinExistence type="predicted"/>
<feature type="compositionally biased region" description="Polar residues" evidence="1">
    <location>
        <begin position="18"/>
        <end position="31"/>
    </location>
</feature>
<protein>
    <submittedName>
        <fullName evidence="2">Uncharacterized protein</fullName>
    </submittedName>
</protein>
<sequence length="208" mass="22106">MSGLNIQDISVAVMAQRDPQTQSEETGTQPTLAEPPNPTVEEGIEPEAANQSNGPPAKTTKVTTKAKTSKPTTRAAAKLSSTAAQKTQALGGEAAREAELDHEIVVALESPKVAETRAVPKEPGMEGPPVNQAEINKLAKAVLLEKAIKAQNAGEDAKADRFFELYDKIASEVKPGQVLPPEGSAYKGRNYIPNYVKPSANKRGPRDQ</sequence>
<evidence type="ECO:0000313" key="2">
    <source>
        <dbReference type="EMBL" id="WAQ90120.1"/>
    </source>
</evidence>
<accession>A0ABY7CZR0</accession>
<dbReference type="RefSeq" id="XP_053025675.1">
    <property type="nucleotide sequence ID" value="XM_053161682.1"/>
</dbReference>
<dbReference type="Proteomes" id="UP001164743">
    <property type="component" value="Chromosome 12A"/>
</dbReference>
<evidence type="ECO:0000313" key="3">
    <source>
        <dbReference type="Proteomes" id="UP001164743"/>
    </source>
</evidence>
<reference evidence="2" key="1">
    <citation type="submission" date="2022-10" db="EMBL/GenBank/DDBJ databases">
        <title>Puccinia triticina Genome sequencing and assembly.</title>
        <authorList>
            <person name="Li C."/>
        </authorList>
    </citation>
    <scope>NUCLEOTIDE SEQUENCE</scope>
    <source>
        <strain evidence="2">Pt15</strain>
    </source>
</reference>
<dbReference type="EMBL" id="CP110432">
    <property type="protein sequence ID" value="WAQ90120.1"/>
    <property type="molecule type" value="Genomic_DNA"/>
</dbReference>
<feature type="region of interest" description="Disordered" evidence="1">
    <location>
        <begin position="1"/>
        <end position="96"/>
    </location>
</feature>
<feature type="compositionally biased region" description="Low complexity" evidence="1">
    <location>
        <begin position="55"/>
        <end position="78"/>
    </location>
</feature>
<name>A0ABY7CZR0_9BASI</name>
<gene>
    <name evidence="2" type="ORF">PtA15_12A105</name>
</gene>
<feature type="compositionally biased region" description="Polar residues" evidence="1">
    <location>
        <begin position="79"/>
        <end position="88"/>
    </location>
</feature>
<keyword evidence="3" id="KW-1185">Reference proteome</keyword>
<evidence type="ECO:0000256" key="1">
    <source>
        <dbReference type="SAM" id="MobiDB-lite"/>
    </source>
</evidence>
<feature type="region of interest" description="Disordered" evidence="1">
    <location>
        <begin position="176"/>
        <end position="208"/>
    </location>
</feature>
<dbReference type="GeneID" id="77802577"/>
<organism evidence="2 3">
    <name type="scientific">Puccinia triticina</name>
    <dbReference type="NCBI Taxonomy" id="208348"/>
    <lineage>
        <taxon>Eukaryota</taxon>
        <taxon>Fungi</taxon>
        <taxon>Dikarya</taxon>
        <taxon>Basidiomycota</taxon>
        <taxon>Pucciniomycotina</taxon>
        <taxon>Pucciniomycetes</taxon>
        <taxon>Pucciniales</taxon>
        <taxon>Pucciniaceae</taxon>
        <taxon>Puccinia</taxon>
    </lineage>
</organism>